<evidence type="ECO:0000313" key="3">
    <source>
        <dbReference type="Proteomes" id="UP001062165"/>
    </source>
</evidence>
<dbReference type="Gene3D" id="3.30.1150.10">
    <property type="match status" value="1"/>
</dbReference>
<dbReference type="EMBL" id="CP106735">
    <property type="protein sequence ID" value="UXX79221.1"/>
    <property type="molecule type" value="Genomic_DNA"/>
</dbReference>
<dbReference type="Proteomes" id="UP001062165">
    <property type="component" value="Chromosome"/>
</dbReference>
<organism evidence="2 3">
    <name type="scientific">Reichenbachiella carrageenanivorans</name>
    <dbReference type="NCBI Taxonomy" id="2979869"/>
    <lineage>
        <taxon>Bacteria</taxon>
        <taxon>Pseudomonadati</taxon>
        <taxon>Bacteroidota</taxon>
        <taxon>Cytophagia</taxon>
        <taxon>Cytophagales</taxon>
        <taxon>Reichenbachiellaceae</taxon>
        <taxon>Reichenbachiella</taxon>
    </lineage>
</organism>
<accession>A0ABY6CZ82</accession>
<reference evidence="2" key="1">
    <citation type="submission" date="2022-10" db="EMBL/GenBank/DDBJ databases">
        <title>Comparative genomics and taxonomic characterization of three novel marine species of genus Reichenbachiella exhibiting antioxidant and polysaccharide degradation activities.</title>
        <authorList>
            <person name="Muhammad N."/>
            <person name="Lee Y.-J."/>
            <person name="Ko J."/>
            <person name="Kim S.-G."/>
        </authorList>
    </citation>
    <scope>NUCLEOTIDE SEQUENCE</scope>
    <source>
        <strain evidence="2">Wsw4-B4</strain>
    </source>
</reference>
<name>A0ABY6CZ82_9BACT</name>
<proteinExistence type="predicted"/>
<gene>
    <name evidence="2" type="ORF">N7E81_17855</name>
</gene>
<feature type="signal peptide" evidence="1">
    <location>
        <begin position="1"/>
        <end position="17"/>
    </location>
</feature>
<keyword evidence="3" id="KW-1185">Reference proteome</keyword>
<keyword evidence="1" id="KW-0732">Signal</keyword>
<protein>
    <submittedName>
        <fullName evidence="2">Energy transducer TonB</fullName>
    </submittedName>
</protein>
<sequence>MKKINLTFILTFCFACAFSQNNLDIGHFITNTGELIDQMLAFDPAEGQTIIISVNTKEDFLSGYYINSNNERIDGYIKGSYRSTEFLFKPDQEAESIKIKVEEATGYKVGLDSFVVMQRTIPVNSSYDTPIIKNPSFVLVESHDDNLVLYKSNNSTWPYFFEYQDSIYRVPSSPMGFKDLMSRLFDELHPMFEYIENNKLKGAGIIQFADAYHTYQKFIKKDTLYLDNHYAKCKKSKASFYALVEDFNGSEFQITYYGMDDIKIMTGPYSSLKPTKNDGDFTWYHTNGLVRKKMTYKYGAYTELYTYFRNGQLHLDYSPPSFLGVYYDHVYSPTGKEMVDTTKPKQFETFYDSTRARQIKRQYNRGIMIESAVYEEGEKSYMQLTKRNVKFAKPSNKLWEYFESVLCYDDLMVQNEEEGIAYVRLLIDEKGKLDTVEVLSGISETTDKKIIEAFTKTDEKYQICKPAMDFNGFTVPQEVVVPINFIIQSDIIRNNYYYYNPAFDHQMMHQINFDNIPVPTRPTGF</sequence>
<dbReference type="RefSeq" id="WP_263050964.1">
    <property type="nucleotide sequence ID" value="NZ_CP106735.1"/>
</dbReference>
<evidence type="ECO:0000313" key="2">
    <source>
        <dbReference type="EMBL" id="UXX79221.1"/>
    </source>
</evidence>
<dbReference type="SUPFAM" id="SSF74653">
    <property type="entry name" value="TolA/TonB C-terminal domain"/>
    <property type="match status" value="1"/>
</dbReference>
<feature type="chain" id="PRO_5047194363" evidence="1">
    <location>
        <begin position="18"/>
        <end position="525"/>
    </location>
</feature>
<evidence type="ECO:0000256" key="1">
    <source>
        <dbReference type="SAM" id="SignalP"/>
    </source>
</evidence>